<gene>
    <name evidence="1" type="ORF">CBYS24578_00006852</name>
</gene>
<reference evidence="2" key="1">
    <citation type="submission" date="2019-06" db="EMBL/GenBank/DDBJ databases">
        <authorList>
            <person name="Broberg M."/>
        </authorList>
    </citation>
    <scope>NUCLEOTIDE SEQUENCE [LARGE SCALE GENOMIC DNA]</scope>
</reference>
<dbReference type="EMBL" id="CABFNO020001394">
    <property type="protein sequence ID" value="CAG9985179.1"/>
    <property type="molecule type" value="Genomic_DNA"/>
</dbReference>
<dbReference type="OrthoDB" id="10400688at2759"/>
<dbReference type="AlphaFoldDB" id="A0A9N9UE64"/>
<name>A0A9N9UE64_9HYPO</name>
<reference evidence="1 2" key="2">
    <citation type="submission" date="2021-10" db="EMBL/GenBank/DDBJ databases">
        <authorList>
            <person name="Piombo E."/>
        </authorList>
    </citation>
    <scope>NUCLEOTIDE SEQUENCE [LARGE SCALE GENOMIC DNA]</scope>
</reference>
<proteinExistence type="predicted"/>
<evidence type="ECO:0000313" key="1">
    <source>
        <dbReference type="EMBL" id="CAG9985179.1"/>
    </source>
</evidence>
<protein>
    <submittedName>
        <fullName evidence="1">Uncharacterized protein</fullName>
    </submittedName>
</protein>
<sequence length="88" mass="9508">MELGIDYVSSVGGDKGRTAIRVPSGPASRGCLRPISGQNGTDRFFKQIQRLKNANSRIRSSIPSVGGLEGSLSYVGVTTFQKDQSWFD</sequence>
<keyword evidence="2" id="KW-1185">Reference proteome</keyword>
<organism evidence="1 2">
    <name type="scientific">Clonostachys byssicola</name>
    <dbReference type="NCBI Taxonomy" id="160290"/>
    <lineage>
        <taxon>Eukaryota</taxon>
        <taxon>Fungi</taxon>
        <taxon>Dikarya</taxon>
        <taxon>Ascomycota</taxon>
        <taxon>Pezizomycotina</taxon>
        <taxon>Sordariomycetes</taxon>
        <taxon>Hypocreomycetidae</taxon>
        <taxon>Hypocreales</taxon>
        <taxon>Bionectriaceae</taxon>
        <taxon>Clonostachys</taxon>
    </lineage>
</organism>
<dbReference type="Proteomes" id="UP000754883">
    <property type="component" value="Unassembled WGS sequence"/>
</dbReference>
<accession>A0A9N9UE64</accession>
<evidence type="ECO:0000313" key="2">
    <source>
        <dbReference type="Proteomes" id="UP000754883"/>
    </source>
</evidence>
<comment type="caution">
    <text evidence="1">The sequence shown here is derived from an EMBL/GenBank/DDBJ whole genome shotgun (WGS) entry which is preliminary data.</text>
</comment>